<dbReference type="PANTHER" id="PTHR48050:SF13">
    <property type="entry name" value="STEROL 3-BETA-GLUCOSYLTRANSFERASE UGT80A2"/>
    <property type="match status" value="1"/>
</dbReference>
<dbReference type="GO" id="GO:0017000">
    <property type="term" value="P:antibiotic biosynthetic process"/>
    <property type="evidence" value="ECO:0007669"/>
    <property type="project" value="UniProtKB-ARBA"/>
</dbReference>
<dbReference type="Gene3D" id="3.40.50.2000">
    <property type="entry name" value="Glycogen Phosphorylase B"/>
    <property type="match status" value="2"/>
</dbReference>
<dbReference type="Proteomes" id="UP001138997">
    <property type="component" value="Unassembled WGS sequence"/>
</dbReference>
<dbReference type="SUPFAM" id="SSF53756">
    <property type="entry name" value="UDP-Glycosyltransferase/glycogen phosphorylase"/>
    <property type="match status" value="1"/>
</dbReference>
<gene>
    <name evidence="2" type="ORF">LR394_32950</name>
</gene>
<dbReference type="EMBL" id="JAJOMB010000024">
    <property type="protein sequence ID" value="MCD5315715.1"/>
    <property type="molecule type" value="Genomic_DNA"/>
</dbReference>
<comment type="caution">
    <text evidence="2">The sequence shown here is derived from an EMBL/GenBank/DDBJ whole genome shotgun (WGS) entry which is preliminary data.</text>
</comment>
<organism evidence="2 3">
    <name type="scientific">Kineosporia babensis</name>
    <dbReference type="NCBI Taxonomy" id="499548"/>
    <lineage>
        <taxon>Bacteria</taxon>
        <taxon>Bacillati</taxon>
        <taxon>Actinomycetota</taxon>
        <taxon>Actinomycetes</taxon>
        <taxon>Kineosporiales</taxon>
        <taxon>Kineosporiaceae</taxon>
        <taxon>Kineosporia</taxon>
    </lineage>
</organism>
<dbReference type="InterPro" id="IPR050426">
    <property type="entry name" value="Glycosyltransferase_28"/>
</dbReference>
<reference evidence="2" key="1">
    <citation type="submission" date="2021-11" db="EMBL/GenBank/DDBJ databases">
        <title>Streptomyces corallinus and Kineosporia corallina sp. nov., two new coral-derived marine actinobacteria.</title>
        <authorList>
            <person name="Buangrab K."/>
            <person name="Sutthacheep M."/>
            <person name="Yeemin T."/>
            <person name="Harunari E."/>
            <person name="Igarashi Y."/>
            <person name="Sripreechasak P."/>
            <person name="Kanchanasin P."/>
            <person name="Tanasupawat S."/>
            <person name="Phongsopitanun W."/>
        </authorList>
    </citation>
    <scope>NUCLEOTIDE SEQUENCE</scope>
    <source>
        <strain evidence="2">JCM 31032</strain>
    </source>
</reference>
<protein>
    <submittedName>
        <fullName evidence="2">Glycosyltransferase</fullName>
    </submittedName>
</protein>
<evidence type="ECO:0000259" key="1">
    <source>
        <dbReference type="Pfam" id="PF06722"/>
    </source>
</evidence>
<evidence type="ECO:0000313" key="2">
    <source>
        <dbReference type="EMBL" id="MCD5315715.1"/>
    </source>
</evidence>
<dbReference type="GO" id="GO:0016758">
    <property type="term" value="F:hexosyltransferase activity"/>
    <property type="evidence" value="ECO:0007669"/>
    <property type="project" value="UniProtKB-ARBA"/>
</dbReference>
<dbReference type="InterPro" id="IPR002213">
    <property type="entry name" value="UDP_glucos_trans"/>
</dbReference>
<feature type="domain" description="Erythromycin biosynthesis protein CIII-like C-terminal" evidence="1">
    <location>
        <begin position="237"/>
        <end position="362"/>
    </location>
</feature>
<dbReference type="AlphaFoldDB" id="A0A9X1SXY4"/>
<proteinExistence type="predicted"/>
<dbReference type="RefSeq" id="WP_231448536.1">
    <property type="nucleotide sequence ID" value="NZ_JAJOMB010000024.1"/>
</dbReference>
<accession>A0A9X1SXY4</accession>
<keyword evidence="3" id="KW-1185">Reference proteome</keyword>
<dbReference type="Pfam" id="PF06722">
    <property type="entry name" value="EryCIII-like_C"/>
    <property type="match status" value="1"/>
</dbReference>
<name>A0A9X1SXY4_9ACTN</name>
<dbReference type="CDD" id="cd03784">
    <property type="entry name" value="GT1_Gtf-like"/>
    <property type="match status" value="1"/>
</dbReference>
<sequence length="366" mass="39157">MRILFVATGSQVTVYAMAPLVAAARNAGHQVVMAANEPLIGFVENLEIPAVAIMPQAIRHFMEPGPAPQDARENQVRVGRAFARMAGAGREALLQLAQDWPPDRVVGGSMSYGAGLLARQRGVPYTRHAEYFRIPLEDIDSGAAQGLQHGGLGELPQPDQFIETSPPSLRSKGFPDAQLMRWVPRNPQRRLEPWMYARRGSRPRVLITSGTHFRMLSAEATRDLAAVLVSEGMDVLIAATQAVAQELGPSMGPHVQVGWIPLDVVAHACDLAIHHGGATTSMTLLEAGVPQVIVPPNMHTQAIAEALTDFGAALTVPADAQHEPVSALAASSLKILHEDGFAQRARALAQENAALASPADVVLPWD</sequence>
<dbReference type="PANTHER" id="PTHR48050">
    <property type="entry name" value="STEROL 3-BETA-GLUCOSYLTRANSFERASE"/>
    <property type="match status" value="1"/>
</dbReference>
<dbReference type="GO" id="GO:0008194">
    <property type="term" value="F:UDP-glycosyltransferase activity"/>
    <property type="evidence" value="ECO:0007669"/>
    <property type="project" value="InterPro"/>
</dbReference>
<evidence type="ECO:0000313" key="3">
    <source>
        <dbReference type="Proteomes" id="UP001138997"/>
    </source>
</evidence>
<dbReference type="InterPro" id="IPR010610">
    <property type="entry name" value="EryCIII-like_C"/>
</dbReference>